<sequence length="355" mass="41267">MRYNFSSGLSITLCFIAVLFYEFFDCQDICQQPQLKDYKKVVYENGSYLNSHHYNYSMRVRLDQPNPLVNCSLKKFSLNEIVTPKFSFKYYDSDVHVFDVFSDGYILMRSGIYLGQFSIFTSDNFDREFEVLERDELFAARWFYKVDNVTRTITGLIHPSRKISIYYEDIPTQITKSVLQPEFLGSFQCETNETRHEIFVDPKWIRSGTLLEFEAIGTTCAKYNSTKACQSASTSNVTCIWCEKANTCIESNDQNTHQLKVNDCRVENSTDVNDLSTATPIKHIETTLGITEIQVSEKLKETTGDTYQYSIMTTQITKENNRDQSFQCLHILIPLTVSFFTVCIGCLIWRWLYKK</sequence>
<gene>
    <name evidence="3" type="ORF">MS3_00004839</name>
</gene>
<accession>A0A922IWF5</accession>
<evidence type="ECO:0000313" key="4">
    <source>
        <dbReference type="Proteomes" id="UP000471633"/>
    </source>
</evidence>
<feature type="transmembrane region" description="Helical" evidence="1">
    <location>
        <begin position="331"/>
        <end position="352"/>
    </location>
</feature>
<dbReference type="AlphaFoldDB" id="A0A922IWF5"/>
<dbReference type="GeneID" id="24590482"/>
<evidence type="ECO:0000313" key="3">
    <source>
        <dbReference type="EMBL" id="KAH9586896.1"/>
    </source>
</evidence>
<reference evidence="3" key="3">
    <citation type="submission" date="2021-06" db="EMBL/GenBank/DDBJ databases">
        <title>Chromosome-level genome assembly for S. haematobium.</title>
        <authorList>
            <person name="Stroehlein A.J."/>
        </authorList>
    </citation>
    <scope>NUCLEOTIDE SEQUENCE</scope>
</reference>
<keyword evidence="4" id="KW-1185">Reference proteome</keyword>
<dbReference type="CTD" id="24590482"/>
<evidence type="ECO:0000256" key="2">
    <source>
        <dbReference type="SAM" id="SignalP"/>
    </source>
</evidence>
<comment type="caution">
    <text evidence="3">The sequence shown here is derived from an EMBL/GenBank/DDBJ whole genome shotgun (WGS) entry which is preliminary data.</text>
</comment>
<evidence type="ECO:0000256" key="1">
    <source>
        <dbReference type="SAM" id="Phobius"/>
    </source>
</evidence>
<reference evidence="3" key="4">
    <citation type="journal article" date="2022" name="PLoS Pathog.">
        <title>Chromosome-level genome of Schistosoma haematobium underpins genome-wide explorations of molecular variation.</title>
        <authorList>
            <person name="Stroehlein A.J."/>
            <person name="Korhonen P.K."/>
            <person name="Lee V.V."/>
            <person name="Ralph S.A."/>
            <person name="Mentink-Kane M."/>
            <person name="You H."/>
            <person name="McManus D.P."/>
            <person name="Tchuente L.T."/>
            <person name="Stothard J.R."/>
            <person name="Kaur P."/>
            <person name="Dudchenko O."/>
            <person name="Aiden E.L."/>
            <person name="Yang B."/>
            <person name="Yang H."/>
            <person name="Emery A.M."/>
            <person name="Webster B.L."/>
            <person name="Brindley P.J."/>
            <person name="Rollinson D."/>
            <person name="Chang B.C.H."/>
            <person name="Gasser R.B."/>
            <person name="Young N.D."/>
        </authorList>
    </citation>
    <scope>NUCLEOTIDE SEQUENCE</scope>
</reference>
<keyword evidence="2" id="KW-0732">Signal</keyword>
<dbReference type="EMBL" id="AMPZ03000003">
    <property type="protein sequence ID" value="KAH9586896.1"/>
    <property type="molecule type" value="Genomic_DNA"/>
</dbReference>
<proteinExistence type="predicted"/>
<keyword evidence="1" id="KW-0472">Membrane</keyword>
<name>A0A922IWF5_SCHHA</name>
<dbReference type="RefSeq" id="XP_051068727.1">
    <property type="nucleotide sequence ID" value="XM_051212808.1"/>
</dbReference>
<feature type="chain" id="PRO_5037541630" description="Egg protein CP391S-like protein" evidence="2">
    <location>
        <begin position="27"/>
        <end position="355"/>
    </location>
</feature>
<reference evidence="3" key="2">
    <citation type="journal article" date="2019" name="Gigascience">
        <title>High-quality Schistosoma haematobium genome achieved by single-molecule and long-range sequencing.</title>
        <authorList>
            <person name="Stroehlein A.J."/>
            <person name="Korhonen P.K."/>
            <person name="Chong T.M."/>
            <person name="Lim Y.L."/>
            <person name="Chan K.G."/>
            <person name="Webster B."/>
            <person name="Rollinson D."/>
            <person name="Brindley P.J."/>
            <person name="Gasser R.B."/>
            <person name="Young N.D."/>
        </authorList>
    </citation>
    <scope>NUCLEOTIDE SEQUENCE</scope>
</reference>
<feature type="signal peptide" evidence="2">
    <location>
        <begin position="1"/>
        <end position="26"/>
    </location>
</feature>
<reference evidence="3" key="1">
    <citation type="journal article" date="2012" name="Nat. Genet.">
        <title>Whole-genome sequence of Schistosoma haematobium.</title>
        <authorList>
            <person name="Young N.D."/>
            <person name="Jex A.R."/>
            <person name="Li B."/>
            <person name="Liu S."/>
            <person name="Yang L."/>
            <person name="Xiong Z."/>
            <person name="Li Y."/>
            <person name="Cantacessi C."/>
            <person name="Hall R.S."/>
            <person name="Xu X."/>
            <person name="Chen F."/>
            <person name="Wu X."/>
            <person name="Zerlotini A."/>
            <person name="Oliveira G."/>
            <person name="Hofmann A."/>
            <person name="Zhang G."/>
            <person name="Fang X."/>
            <person name="Kang Y."/>
            <person name="Campbell B.E."/>
            <person name="Loukas A."/>
            <person name="Ranganathan S."/>
            <person name="Rollinson D."/>
            <person name="Rinaldi G."/>
            <person name="Brindley P.J."/>
            <person name="Yang H."/>
            <person name="Wang J."/>
            <person name="Wang J."/>
            <person name="Gasser R.B."/>
        </authorList>
    </citation>
    <scope>NUCLEOTIDE SEQUENCE</scope>
</reference>
<organism evidence="3 4">
    <name type="scientific">Schistosoma haematobium</name>
    <name type="common">Blood fluke</name>
    <dbReference type="NCBI Taxonomy" id="6185"/>
    <lineage>
        <taxon>Eukaryota</taxon>
        <taxon>Metazoa</taxon>
        <taxon>Spiralia</taxon>
        <taxon>Lophotrochozoa</taxon>
        <taxon>Platyhelminthes</taxon>
        <taxon>Trematoda</taxon>
        <taxon>Digenea</taxon>
        <taxon>Strigeidida</taxon>
        <taxon>Schistosomatoidea</taxon>
        <taxon>Schistosomatidae</taxon>
        <taxon>Schistosoma</taxon>
    </lineage>
</organism>
<keyword evidence="1" id="KW-1133">Transmembrane helix</keyword>
<dbReference type="Proteomes" id="UP000471633">
    <property type="component" value="Unassembled WGS sequence"/>
</dbReference>
<evidence type="ECO:0008006" key="5">
    <source>
        <dbReference type="Google" id="ProtNLM"/>
    </source>
</evidence>
<protein>
    <recommendedName>
        <fullName evidence="5">Egg protein CP391S-like protein</fullName>
    </recommendedName>
</protein>
<keyword evidence="1" id="KW-0812">Transmembrane</keyword>